<sequence length="32" mass="3539">SPQSLDMSKTLTSIGTFANGPWDWPPDLSFLE</sequence>
<keyword evidence="2" id="KW-1185">Reference proteome</keyword>
<dbReference type="Proteomes" id="UP000265520">
    <property type="component" value="Unassembled WGS sequence"/>
</dbReference>
<evidence type="ECO:0000313" key="2">
    <source>
        <dbReference type="Proteomes" id="UP000265520"/>
    </source>
</evidence>
<evidence type="ECO:0000313" key="1">
    <source>
        <dbReference type="EMBL" id="MCH94094.1"/>
    </source>
</evidence>
<comment type="caution">
    <text evidence="1">The sequence shown here is derived from an EMBL/GenBank/DDBJ whole genome shotgun (WGS) entry which is preliminary data.</text>
</comment>
<name>A0A392N6H6_9FABA</name>
<proteinExistence type="predicted"/>
<reference evidence="1 2" key="1">
    <citation type="journal article" date="2018" name="Front. Plant Sci.">
        <title>Red Clover (Trifolium pratense) and Zigzag Clover (T. medium) - A Picture of Genomic Similarities and Differences.</title>
        <authorList>
            <person name="Dluhosova J."/>
            <person name="Istvanek J."/>
            <person name="Nedelnik J."/>
            <person name="Repkova J."/>
        </authorList>
    </citation>
    <scope>NUCLEOTIDE SEQUENCE [LARGE SCALE GENOMIC DNA]</scope>
    <source>
        <strain evidence="2">cv. 10/8</strain>
        <tissue evidence="1">Leaf</tissue>
    </source>
</reference>
<protein>
    <submittedName>
        <fullName evidence="1">Uncharacterized protein</fullName>
    </submittedName>
</protein>
<organism evidence="1 2">
    <name type="scientific">Trifolium medium</name>
    <dbReference type="NCBI Taxonomy" id="97028"/>
    <lineage>
        <taxon>Eukaryota</taxon>
        <taxon>Viridiplantae</taxon>
        <taxon>Streptophyta</taxon>
        <taxon>Embryophyta</taxon>
        <taxon>Tracheophyta</taxon>
        <taxon>Spermatophyta</taxon>
        <taxon>Magnoliopsida</taxon>
        <taxon>eudicotyledons</taxon>
        <taxon>Gunneridae</taxon>
        <taxon>Pentapetalae</taxon>
        <taxon>rosids</taxon>
        <taxon>fabids</taxon>
        <taxon>Fabales</taxon>
        <taxon>Fabaceae</taxon>
        <taxon>Papilionoideae</taxon>
        <taxon>50 kb inversion clade</taxon>
        <taxon>NPAAA clade</taxon>
        <taxon>Hologalegina</taxon>
        <taxon>IRL clade</taxon>
        <taxon>Trifolieae</taxon>
        <taxon>Trifolium</taxon>
    </lineage>
</organism>
<dbReference type="EMBL" id="LXQA010026479">
    <property type="protein sequence ID" value="MCH94094.1"/>
    <property type="molecule type" value="Genomic_DNA"/>
</dbReference>
<feature type="non-terminal residue" evidence="1">
    <location>
        <position position="1"/>
    </location>
</feature>
<gene>
    <name evidence="1" type="ORF">A2U01_0015049</name>
</gene>
<accession>A0A392N6H6</accession>
<dbReference type="AlphaFoldDB" id="A0A392N6H6"/>